<dbReference type="EMBL" id="JAAPAO010001534">
    <property type="protein sequence ID" value="KAF4649450.1"/>
    <property type="molecule type" value="Genomic_DNA"/>
</dbReference>
<dbReference type="GO" id="GO:0003676">
    <property type="term" value="F:nucleic acid binding"/>
    <property type="evidence" value="ECO:0007669"/>
    <property type="project" value="InterPro"/>
</dbReference>
<accession>A0A7J6KQX5</accession>
<keyword evidence="3" id="KW-1185">Reference proteome</keyword>
<dbReference type="InterPro" id="IPR012337">
    <property type="entry name" value="RNaseH-like_sf"/>
</dbReference>
<evidence type="ECO:0000313" key="3">
    <source>
        <dbReference type="Proteomes" id="UP000591131"/>
    </source>
</evidence>
<sequence>MRAVDCGSFCHLQTARLFVSKWRGTSSAVLVMLTLKTLFAVYGVISGGRDQGAQFVRSVLLDGLCLFYKIKHVSLPLRHPASGGFYERQNRTLGSTLRSLLSEHKGLDWYDVLALGQLRINTTVHPDLGISPHEVVYGIPHSFPLVSFLCPSDDLSEKDIEEFVCFQNRYRRDAVLDVYAASKKKRSRQLRAWIDEWTRSRAKYQKWDAKSTSTTSSEPLLDVGCRVLVLKSPSHKLDGKWSHGVIKKHVGRACYEIQLDDSQPTQIYHKDHVKRFVPADPDITTIQGSHYFSSKRSRTFDDAIYDPQPKKLKSDVEPLGSRGLHPFDMHTLVGWRSPGSIPRIGLVLGRDVNNQVIIHEHRISDDAAVPLWLDDDGVVKAGGIPSTKPVIVAVEPKLLVRLTTTDGLNFTPRAKKKLTEMGLPSEEG</sequence>
<organism evidence="2 3">
    <name type="scientific">Perkinsus chesapeaki</name>
    <name type="common">Clam parasite</name>
    <name type="synonym">Perkinsus andrewsi</name>
    <dbReference type="NCBI Taxonomy" id="330153"/>
    <lineage>
        <taxon>Eukaryota</taxon>
        <taxon>Sar</taxon>
        <taxon>Alveolata</taxon>
        <taxon>Perkinsozoa</taxon>
        <taxon>Perkinsea</taxon>
        <taxon>Perkinsida</taxon>
        <taxon>Perkinsidae</taxon>
        <taxon>Perkinsus</taxon>
    </lineage>
</organism>
<gene>
    <name evidence="2" type="ORF">FOL47_002079</name>
</gene>
<evidence type="ECO:0000259" key="1">
    <source>
        <dbReference type="PROSITE" id="PS50994"/>
    </source>
</evidence>
<dbReference type="SUPFAM" id="SSF53098">
    <property type="entry name" value="Ribonuclease H-like"/>
    <property type="match status" value="1"/>
</dbReference>
<reference evidence="2 3" key="1">
    <citation type="submission" date="2020-04" db="EMBL/GenBank/DDBJ databases">
        <title>Perkinsus chesapeaki whole genome sequence.</title>
        <authorList>
            <person name="Bogema D.R."/>
        </authorList>
    </citation>
    <scope>NUCLEOTIDE SEQUENCE [LARGE SCALE GENOMIC DNA]</scope>
    <source>
        <strain evidence="2">ATCC PRA-425</strain>
    </source>
</reference>
<dbReference type="AlphaFoldDB" id="A0A7J6KQX5"/>
<dbReference type="PANTHER" id="PTHR37984:SF5">
    <property type="entry name" value="PROTEIN NYNRIN-LIKE"/>
    <property type="match status" value="1"/>
</dbReference>
<proteinExistence type="predicted"/>
<protein>
    <recommendedName>
        <fullName evidence="1">Integrase catalytic domain-containing protein</fullName>
    </recommendedName>
</protein>
<dbReference type="InterPro" id="IPR050951">
    <property type="entry name" value="Retrovirus_Pol_polyprotein"/>
</dbReference>
<dbReference type="InterPro" id="IPR001584">
    <property type="entry name" value="Integrase_cat-core"/>
</dbReference>
<feature type="domain" description="Integrase catalytic" evidence="1">
    <location>
        <begin position="50"/>
        <end position="140"/>
    </location>
</feature>
<dbReference type="Gene3D" id="3.30.420.10">
    <property type="entry name" value="Ribonuclease H-like superfamily/Ribonuclease H"/>
    <property type="match status" value="1"/>
</dbReference>
<name>A0A7J6KQX5_PERCH</name>
<dbReference type="PROSITE" id="PS50994">
    <property type="entry name" value="INTEGRASE"/>
    <property type="match status" value="1"/>
</dbReference>
<comment type="caution">
    <text evidence="2">The sequence shown here is derived from an EMBL/GenBank/DDBJ whole genome shotgun (WGS) entry which is preliminary data.</text>
</comment>
<dbReference type="Proteomes" id="UP000591131">
    <property type="component" value="Unassembled WGS sequence"/>
</dbReference>
<dbReference type="InterPro" id="IPR036397">
    <property type="entry name" value="RNaseH_sf"/>
</dbReference>
<dbReference type="GO" id="GO:0015074">
    <property type="term" value="P:DNA integration"/>
    <property type="evidence" value="ECO:0007669"/>
    <property type="project" value="InterPro"/>
</dbReference>
<dbReference type="OrthoDB" id="9906983at2759"/>
<dbReference type="PANTHER" id="PTHR37984">
    <property type="entry name" value="PROTEIN CBG26694"/>
    <property type="match status" value="1"/>
</dbReference>
<evidence type="ECO:0000313" key="2">
    <source>
        <dbReference type="EMBL" id="KAF4649450.1"/>
    </source>
</evidence>